<dbReference type="EMBL" id="BSEC01000001">
    <property type="protein sequence ID" value="GLI91797.1"/>
    <property type="molecule type" value="Genomic_DNA"/>
</dbReference>
<proteinExistence type="predicted"/>
<evidence type="ECO:0000313" key="2">
    <source>
        <dbReference type="Proteomes" id="UP001144323"/>
    </source>
</evidence>
<name>A0A9W6GRK2_9HYPH</name>
<sequence length="111" mass="11673">MTAFTFEYSVTGERPIASETIDILHPQEVWCHVEALAVRLGERPGAFIRVRDGKGHAVVRAGVATALASIETCCCKGCPLKKGAPGGARAIPAPCRYDAPCACGPEDGNPH</sequence>
<gene>
    <name evidence="1" type="ORF">LMG27198_07890</name>
</gene>
<evidence type="ECO:0000313" key="1">
    <source>
        <dbReference type="EMBL" id="GLI91797.1"/>
    </source>
</evidence>
<reference evidence="1" key="1">
    <citation type="journal article" date="2023" name="Int. J. Syst. Evol. Microbiol.">
        <title>Methylocystis iwaonis sp. nov., a type II methane-oxidizing bacterium from surface soil of a rice paddy field in Japan, and emended description of the genus Methylocystis (ex Whittenbury et al. 1970) Bowman et al. 1993.</title>
        <authorList>
            <person name="Kaise H."/>
            <person name="Sawadogo J.B."/>
            <person name="Alam M.S."/>
            <person name="Ueno C."/>
            <person name="Dianou D."/>
            <person name="Shinjo R."/>
            <person name="Asakawa S."/>
        </authorList>
    </citation>
    <scope>NUCLEOTIDE SEQUENCE</scope>
    <source>
        <strain evidence="1">LMG27198</strain>
    </source>
</reference>
<protein>
    <submittedName>
        <fullName evidence="1">Uncharacterized protein</fullName>
    </submittedName>
</protein>
<organism evidence="1 2">
    <name type="scientific">Methylocystis echinoides</name>
    <dbReference type="NCBI Taxonomy" id="29468"/>
    <lineage>
        <taxon>Bacteria</taxon>
        <taxon>Pseudomonadati</taxon>
        <taxon>Pseudomonadota</taxon>
        <taxon>Alphaproteobacteria</taxon>
        <taxon>Hyphomicrobiales</taxon>
        <taxon>Methylocystaceae</taxon>
        <taxon>Methylocystis</taxon>
    </lineage>
</organism>
<accession>A0A9W6GRK2</accession>
<dbReference type="Proteomes" id="UP001144323">
    <property type="component" value="Unassembled WGS sequence"/>
</dbReference>
<comment type="caution">
    <text evidence="1">The sequence shown here is derived from an EMBL/GenBank/DDBJ whole genome shotgun (WGS) entry which is preliminary data.</text>
</comment>
<keyword evidence="2" id="KW-1185">Reference proteome</keyword>
<dbReference type="RefSeq" id="WP_281800624.1">
    <property type="nucleotide sequence ID" value="NZ_BSEC01000001.1"/>
</dbReference>
<dbReference type="AlphaFoldDB" id="A0A9W6GRK2"/>